<organism evidence="1 2">
    <name type="scientific">Limosilactobacillus caviae</name>
    <dbReference type="NCBI Taxonomy" id="1769424"/>
    <lineage>
        <taxon>Bacteria</taxon>
        <taxon>Bacillati</taxon>
        <taxon>Bacillota</taxon>
        <taxon>Bacilli</taxon>
        <taxon>Lactobacillales</taxon>
        <taxon>Lactobacillaceae</taxon>
        <taxon>Limosilactobacillus</taxon>
    </lineage>
</organism>
<sequence>MKVENKKHRDPFKGVTFSGKPVSKNEYIEAYESYVSRCSSKQILNSDCDIRETAEGVFINGVKQTGVKDLQVKKNSHQLIEVQVDYLATSFSKEKFCYSSRN</sequence>
<evidence type="ECO:0000313" key="2">
    <source>
        <dbReference type="Proteomes" id="UP000603295"/>
    </source>
</evidence>
<evidence type="ECO:0000313" key="1">
    <source>
        <dbReference type="EMBL" id="GGI63800.1"/>
    </source>
</evidence>
<protein>
    <submittedName>
        <fullName evidence="1">Uncharacterized protein</fullName>
    </submittedName>
</protein>
<dbReference type="RefSeq" id="WP_188357977.1">
    <property type="nucleotide sequence ID" value="NZ_BMDS01000005.1"/>
</dbReference>
<comment type="caution">
    <text evidence="1">The sequence shown here is derived from an EMBL/GenBank/DDBJ whole genome shotgun (WGS) entry which is preliminary data.</text>
</comment>
<accession>A0ABQ2C5Z5</accession>
<dbReference type="EMBL" id="BMDS01000005">
    <property type="protein sequence ID" value="GGI63800.1"/>
    <property type="molecule type" value="Genomic_DNA"/>
</dbReference>
<gene>
    <name evidence="1" type="ORF">GCM10011459_16340</name>
</gene>
<dbReference type="Proteomes" id="UP000603295">
    <property type="component" value="Unassembled WGS sequence"/>
</dbReference>
<keyword evidence="2" id="KW-1185">Reference proteome</keyword>
<proteinExistence type="predicted"/>
<name>A0ABQ2C5Z5_9LACO</name>
<reference evidence="2" key="1">
    <citation type="journal article" date="2019" name="Int. J. Syst. Evol. Microbiol.">
        <title>The Global Catalogue of Microorganisms (GCM) 10K type strain sequencing project: providing services to taxonomists for standard genome sequencing and annotation.</title>
        <authorList>
            <consortium name="The Broad Institute Genomics Platform"/>
            <consortium name="The Broad Institute Genome Sequencing Center for Infectious Disease"/>
            <person name="Wu L."/>
            <person name="Ma J."/>
        </authorList>
    </citation>
    <scope>NUCLEOTIDE SEQUENCE [LARGE SCALE GENOMIC DNA]</scope>
    <source>
        <strain evidence="2">CCM 8609</strain>
    </source>
</reference>